<comment type="subcellular location">
    <subcellularLocation>
        <location evidence="1">Endoplasmic reticulum membrane</location>
        <topology evidence="1">Single-pass membrane protein</topology>
    </subcellularLocation>
</comment>
<evidence type="ECO:0000313" key="6">
    <source>
        <dbReference type="EMBL" id="GAA4329034.1"/>
    </source>
</evidence>
<dbReference type="PANTHER" id="PTHR12154:SF4">
    <property type="entry name" value="UDP-N-ACETYLGLUCOSAMINE TRANSFERASE SUBUNIT ALG14 HOMOLOG"/>
    <property type="match status" value="1"/>
</dbReference>
<dbReference type="Gene3D" id="3.40.50.2000">
    <property type="entry name" value="Glycogen Phosphorylase B"/>
    <property type="match status" value="1"/>
</dbReference>
<dbReference type="Pfam" id="PF08660">
    <property type="entry name" value="Alg14"/>
    <property type="match status" value="1"/>
</dbReference>
<evidence type="ECO:0000256" key="2">
    <source>
        <dbReference type="ARBA" id="ARBA00022692"/>
    </source>
</evidence>
<keyword evidence="4" id="KW-1133">Transmembrane helix</keyword>
<organism evidence="6 7">
    <name type="scientific">Flaviaesturariibacter amylovorans</name>
    <dbReference type="NCBI Taxonomy" id="1084520"/>
    <lineage>
        <taxon>Bacteria</taxon>
        <taxon>Pseudomonadati</taxon>
        <taxon>Bacteroidota</taxon>
        <taxon>Chitinophagia</taxon>
        <taxon>Chitinophagales</taxon>
        <taxon>Chitinophagaceae</taxon>
        <taxon>Flaviaestuariibacter</taxon>
    </lineage>
</organism>
<name>A0ABP8GRS2_9BACT</name>
<reference evidence="7" key="1">
    <citation type="journal article" date="2019" name="Int. J. Syst. Evol. Microbiol.">
        <title>The Global Catalogue of Microorganisms (GCM) 10K type strain sequencing project: providing services to taxonomists for standard genome sequencing and annotation.</title>
        <authorList>
            <consortium name="The Broad Institute Genomics Platform"/>
            <consortium name="The Broad Institute Genome Sequencing Center for Infectious Disease"/>
            <person name="Wu L."/>
            <person name="Ma J."/>
        </authorList>
    </citation>
    <scope>NUCLEOTIDE SEQUENCE [LARGE SCALE GENOMIC DNA]</scope>
    <source>
        <strain evidence="7">JCM 17919</strain>
    </source>
</reference>
<dbReference type="PANTHER" id="PTHR12154">
    <property type="entry name" value="GLYCOSYL TRANSFERASE-RELATED"/>
    <property type="match status" value="1"/>
</dbReference>
<evidence type="ECO:0000256" key="5">
    <source>
        <dbReference type="ARBA" id="ARBA00023136"/>
    </source>
</evidence>
<keyword evidence="3" id="KW-0256">Endoplasmic reticulum</keyword>
<protein>
    <recommendedName>
        <fullName evidence="8">Oligosaccharide biosynthesis protein Alg14</fullName>
    </recommendedName>
</protein>
<keyword evidence="5" id="KW-0472">Membrane</keyword>
<dbReference type="RefSeq" id="WP_345255384.1">
    <property type="nucleotide sequence ID" value="NZ_BAABGY010000007.1"/>
</dbReference>
<gene>
    <name evidence="6" type="ORF">GCM10023184_19240</name>
</gene>
<evidence type="ECO:0000256" key="3">
    <source>
        <dbReference type="ARBA" id="ARBA00022824"/>
    </source>
</evidence>
<evidence type="ECO:0000313" key="7">
    <source>
        <dbReference type="Proteomes" id="UP001501725"/>
    </source>
</evidence>
<evidence type="ECO:0000256" key="4">
    <source>
        <dbReference type="ARBA" id="ARBA00022989"/>
    </source>
</evidence>
<dbReference type="InterPro" id="IPR013969">
    <property type="entry name" value="Oligosacch_biosynth_Alg14"/>
</dbReference>
<dbReference type="Proteomes" id="UP001501725">
    <property type="component" value="Unassembled WGS sequence"/>
</dbReference>
<sequence>MQTKKKIAAVASGGGHWIELVRLRPLLDKHDVEYFSTNKGFAATVEGKPFHLVPEVSRWNKGRVIPVMWQMARILRRIRPSVVISTGAAPGLLGLLVGKMLGARTIWIESVCHAEKISLSGRMALRFCDRVYTQWPHLAGGKVIYQGTVL</sequence>
<evidence type="ECO:0008006" key="8">
    <source>
        <dbReference type="Google" id="ProtNLM"/>
    </source>
</evidence>
<dbReference type="SUPFAM" id="SSF53756">
    <property type="entry name" value="UDP-Glycosyltransferase/glycogen phosphorylase"/>
    <property type="match status" value="1"/>
</dbReference>
<dbReference type="EMBL" id="BAABGY010000007">
    <property type="protein sequence ID" value="GAA4329034.1"/>
    <property type="molecule type" value="Genomic_DNA"/>
</dbReference>
<accession>A0ABP8GRS2</accession>
<comment type="caution">
    <text evidence="6">The sequence shown here is derived from an EMBL/GenBank/DDBJ whole genome shotgun (WGS) entry which is preliminary data.</text>
</comment>
<proteinExistence type="predicted"/>
<evidence type="ECO:0000256" key="1">
    <source>
        <dbReference type="ARBA" id="ARBA00004389"/>
    </source>
</evidence>
<keyword evidence="7" id="KW-1185">Reference proteome</keyword>
<keyword evidence="2" id="KW-0812">Transmembrane</keyword>